<sequence length="305" mass="32659">MGHHAFPPRRRRPRDRDRALASLFVVPTVGYVAALILGPVVLAVAYAVSDVTVADPTFDWAGLAGIERVLTDAVFWRALLNTCIITAATTLLAVVGGNVVARLMLARVYGRWLVRLCVLLPWVTPVTVSSVAWLWMLDSVYSPLDWAGRQLGLLGAGESVNWLGRPSTAMASVVAVQAWRLTPLTAVIIMAGLVAIPRNIYEAARVDGAGRWLRTRFMTVPLTAPIVAVAGLFCAVFTFSDMAVVRVLTNGGPTHSTEVLATLAFRRGIDGGDVAQGAAVALFLLPVLLAATLTILGLVRRMVAR</sequence>
<evidence type="ECO:0000256" key="6">
    <source>
        <dbReference type="ARBA" id="ARBA00023136"/>
    </source>
</evidence>
<dbReference type="InterPro" id="IPR035906">
    <property type="entry name" value="MetI-like_sf"/>
</dbReference>
<dbReference type="Proteomes" id="UP000642070">
    <property type="component" value="Unassembled WGS sequence"/>
</dbReference>
<feature type="transmembrane region" description="Helical" evidence="7">
    <location>
        <begin position="278"/>
        <end position="299"/>
    </location>
</feature>
<reference evidence="9" key="2">
    <citation type="submission" date="2020-09" db="EMBL/GenBank/DDBJ databases">
        <authorList>
            <person name="Sun Q."/>
            <person name="Ohkuma M."/>
        </authorList>
    </citation>
    <scope>NUCLEOTIDE SEQUENCE</scope>
    <source>
        <strain evidence="9">JCM 19831</strain>
    </source>
</reference>
<dbReference type="Pfam" id="PF00528">
    <property type="entry name" value="BPD_transp_1"/>
    <property type="match status" value="1"/>
</dbReference>
<dbReference type="RefSeq" id="WP_190257692.1">
    <property type="nucleotide sequence ID" value="NZ_BMPI01000107.1"/>
</dbReference>
<protein>
    <submittedName>
        <fullName evidence="9">ABC transporter permease</fullName>
    </submittedName>
</protein>
<feature type="transmembrane region" description="Helical" evidence="7">
    <location>
        <begin position="78"/>
        <end position="100"/>
    </location>
</feature>
<organism evidence="9 10">
    <name type="scientific">Dactylosporangium sucinum</name>
    <dbReference type="NCBI Taxonomy" id="1424081"/>
    <lineage>
        <taxon>Bacteria</taxon>
        <taxon>Bacillati</taxon>
        <taxon>Actinomycetota</taxon>
        <taxon>Actinomycetes</taxon>
        <taxon>Micromonosporales</taxon>
        <taxon>Micromonosporaceae</taxon>
        <taxon>Dactylosporangium</taxon>
    </lineage>
</organism>
<name>A0A917UFY2_9ACTN</name>
<feature type="transmembrane region" description="Helical" evidence="7">
    <location>
        <begin position="20"/>
        <end position="48"/>
    </location>
</feature>
<feature type="transmembrane region" description="Helical" evidence="7">
    <location>
        <begin position="217"/>
        <end position="239"/>
    </location>
</feature>
<dbReference type="CDD" id="cd06261">
    <property type="entry name" value="TM_PBP2"/>
    <property type="match status" value="1"/>
</dbReference>
<feature type="transmembrane region" description="Helical" evidence="7">
    <location>
        <begin position="112"/>
        <end position="136"/>
    </location>
</feature>
<keyword evidence="10" id="KW-1185">Reference proteome</keyword>
<evidence type="ECO:0000313" key="9">
    <source>
        <dbReference type="EMBL" id="GGM86533.1"/>
    </source>
</evidence>
<feature type="domain" description="ABC transmembrane type-1" evidence="8">
    <location>
        <begin position="79"/>
        <end position="297"/>
    </location>
</feature>
<proteinExistence type="inferred from homology"/>
<accession>A0A917UFY2</accession>
<dbReference type="Gene3D" id="1.10.3720.10">
    <property type="entry name" value="MetI-like"/>
    <property type="match status" value="1"/>
</dbReference>
<keyword evidence="3" id="KW-1003">Cell membrane</keyword>
<gene>
    <name evidence="9" type="ORF">GCM10007977_105550</name>
</gene>
<feature type="transmembrane region" description="Helical" evidence="7">
    <location>
        <begin position="178"/>
        <end position="196"/>
    </location>
</feature>
<keyword evidence="4 7" id="KW-0812">Transmembrane</keyword>
<dbReference type="AlphaFoldDB" id="A0A917UFY2"/>
<dbReference type="EMBL" id="BMPI01000107">
    <property type="protein sequence ID" value="GGM86533.1"/>
    <property type="molecule type" value="Genomic_DNA"/>
</dbReference>
<comment type="similarity">
    <text evidence="7">Belongs to the binding-protein-dependent transport system permease family.</text>
</comment>
<evidence type="ECO:0000256" key="2">
    <source>
        <dbReference type="ARBA" id="ARBA00022448"/>
    </source>
</evidence>
<evidence type="ECO:0000256" key="4">
    <source>
        <dbReference type="ARBA" id="ARBA00022692"/>
    </source>
</evidence>
<dbReference type="InterPro" id="IPR000515">
    <property type="entry name" value="MetI-like"/>
</dbReference>
<evidence type="ECO:0000256" key="1">
    <source>
        <dbReference type="ARBA" id="ARBA00004651"/>
    </source>
</evidence>
<comment type="subcellular location">
    <subcellularLocation>
        <location evidence="1 7">Cell membrane</location>
        <topology evidence="1 7">Multi-pass membrane protein</topology>
    </subcellularLocation>
</comment>
<evidence type="ECO:0000259" key="8">
    <source>
        <dbReference type="PROSITE" id="PS50928"/>
    </source>
</evidence>
<dbReference type="PANTHER" id="PTHR43005:SF1">
    <property type="entry name" value="SPERMIDINE_PUTRESCINE TRANSPORT SYSTEM PERMEASE PROTEIN"/>
    <property type="match status" value="1"/>
</dbReference>
<evidence type="ECO:0000256" key="5">
    <source>
        <dbReference type="ARBA" id="ARBA00022989"/>
    </source>
</evidence>
<reference evidence="9" key="1">
    <citation type="journal article" date="2014" name="Int. J. Syst. Evol. Microbiol.">
        <title>Complete genome sequence of Corynebacterium casei LMG S-19264T (=DSM 44701T), isolated from a smear-ripened cheese.</title>
        <authorList>
            <consortium name="US DOE Joint Genome Institute (JGI-PGF)"/>
            <person name="Walter F."/>
            <person name="Albersmeier A."/>
            <person name="Kalinowski J."/>
            <person name="Ruckert C."/>
        </authorList>
    </citation>
    <scope>NUCLEOTIDE SEQUENCE</scope>
    <source>
        <strain evidence="9">JCM 19831</strain>
    </source>
</reference>
<evidence type="ECO:0000313" key="10">
    <source>
        <dbReference type="Proteomes" id="UP000642070"/>
    </source>
</evidence>
<dbReference type="PROSITE" id="PS50928">
    <property type="entry name" value="ABC_TM1"/>
    <property type="match status" value="1"/>
</dbReference>
<evidence type="ECO:0000256" key="7">
    <source>
        <dbReference type="RuleBase" id="RU363032"/>
    </source>
</evidence>
<keyword evidence="6 7" id="KW-0472">Membrane</keyword>
<keyword evidence="2 7" id="KW-0813">Transport</keyword>
<dbReference type="GO" id="GO:0055085">
    <property type="term" value="P:transmembrane transport"/>
    <property type="evidence" value="ECO:0007669"/>
    <property type="project" value="InterPro"/>
</dbReference>
<evidence type="ECO:0000256" key="3">
    <source>
        <dbReference type="ARBA" id="ARBA00022475"/>
    </source>
</evidence>
<dbReference type="GO" id="GO:0005886">
    <property type="term" value="C:plasma membrane"/>
    <property type="evidence" value="ECO:0007669"/>
    <property type="project" value="UniProtKB-SubCell"/>
</dbReference>
<comment type="caution">
    <text evidence="9">The sequence shown here is derived from an EMBL/GenBank/DDBJ whole genome shotgun (WGS) entry which is preliminary data.</text>
</comment>
<keyword evidence="5 7" id="KW-1133">Transmembrane helix</keyword>
<dbReference type="PANTHER" id="PTHR43005">
    <property type="entry name" value="BLR7065 PROTEIN"/>
    <property type="match status" value="1"/>
</dbReference>
<dbReference type="SUPFAM" id="SSF161098">
    <property type="entry name" value="MetI-like"/>
    <property type="match status" value="1"/>
</dbReference>